<dbReference type="Pfam" id="PF13499">
    <property type="entry name" value="EF-hand_7"/>
    <property type="match status" value="1"/>
</dbReference>
<organism evidence="13 14">
    <name type="scientific">Coptotermes formosanus</name>
    <name type="common">Formosan subterranean termite</name>
    <dbReference type="NCBI Taxonomy" id="36987"/>
    <lineage>
        <taxon>Eukaryota</taxon>
        <taxon>Metazoa</taxon>
        <taxon>Ecdysozoa</taxon>
        <taxon>Arthropoda</taxon>
        <taxon>Hexapoda</taxon>
        <taxon>Insecta</taxon>
        <taxon>Pterygota</taxon>
        <taxon>Neoptera</taxon>
        <taxon>Polyneoptera</taxon>
        <taxon>Dictyoptera</taxon>
        <taxon>Blattodea</taxon>
        <taxon>Blattoidea</taxon>
        <taxon>Termitoidae</taxon>
        <taxon>Rhinotermitidae</taxon>
        <taxon>Coptotermes</taxon>
    </lineage>
</organism>
<dbReference type="OrthoDB" id="293868at2759"/>
<sequence>MDELEAQITAEAKQVRPGCEWRRLIVDKIDKDADGFVSGEELKDWIQYTQKRYIVDDVERQWKAHNPENKEKISWEEYKKMVYGFMDDMDPSELEKEEEGFSYQNMLRRDRRRWSVADQDGDDALTKEEFSGFLHPEETGHMRDIVVLETMEDIDKDKDGRISLSEYIGDMYRGTEGEHEPDWVKNEREQFSQYRDKDKDGFMDQEEVKNWIIPPDFDHAEAEAKHLIYESDVDADHKLTKEEILAKYDLFVGSQATDFGEALARHDEF</sequence>
<dbReference type="InterPro" id="IPR018247">
    <property type="entry name" value="EF_Hand_1_Ca_BS"/>
</dbReference>
<feature type="domain" description="EF-hand" evidence="12">
    <location>
        <begin position="25"/>
        <end position="52"/>
    </location>
</feature>
<dbReference type="Gene3D" id="1.10.238.10">
    <property type="entry name" value="EF-hand"/>
    <property type="match status" value="3"/>
</dbReference>
<dbReference type="PROSITE" id="PS50222">
    <property type="entry name" value="EF_HAND_2"/>
    <property type="match status" value="3"/>
</dbReference>
<evidence type="ECO:0000256" key="8">
    <source>
        <dbReference type="ARBA" id="ARBA00023186"/>
    </source>
</evidence>
<dbReference type="PANTHER" id="PTHR10827">
    <property type="entry name" value="RETICULOCALBIN"/>
    <property type="match status" value="1"/>
</dbReference>
<evidence type="ECO:0000256" key="5">
    <source>
        <dbReference type="ARBA" id="ARBA00022824"/>
    </source>
</evidence>
<dbReference type="InterPro" id="IPR011992">
    <property type="entry name" value="EF-hand-dom_pair"/>
</dbReference>
<dbReference type="SUPFAM" id="SSF47473">
    <property type="entry name" value="EF-hand"/>
    <property type="match status" value="2"/>
</dbReference>
<feature type="domain" description="EF-hand" evidence="12">
    <location>
        <begin position="105"/>
        <end position="140"/>
    </location>
</feature>
<evidence type="ECO:0000313" key="14">
    <source>
        <dbReference type="Proteomes" id="UP000502823"/>
    </source>
</evidence>
<evidence type="ECO:0000259" key="12">
    <source>
        <dbReference type="PROSITE" id="PS50222"/>
    </source>
</evidence>
<keyword evidence="6" id="KW-0106">Calcium</keyword>
<keyword evidence="3" id="KW-0732">Signal</keyword>
<dbReference type="GO" id="GO:0005509">
    <property type="term" value="F:calcium ion binding"/>
    <property type="evidence" value="ECO:0007669"/>
    <property type="project" value="InterPro"/>
</dbReference>
<accession>A0A6L2PDU0</accession>
<keyword evidence="14" id="KW-1185">Reference proteome</keyword>
<evidence type="ECO:0000256" key="9">
    <source>
        <dbReference type="ARBA" id="ARBA00056975"/>
    </source>
</evidence>
<keyword evidence="4" id="KW-0677">Repeat</keyword>
<dbReference type="PANTHER" id="PTHR10827:SF52">
    <property type="entry name" value="IP16409P"/>
    <property type="match status" value="1"/>
</dbReference>
<dbReference type="FunFam" id="1.10.238.10:FF:000104">
    <property type="entry name" value="calumenin isoform X1"/>
    <property type="match status" value="1"/>
</dbReference>
<dbReference type="InParanoid" id="A0A6L2PDU0"/>
<evidence type="ECO:0000256" key="3">
    <source>
        <dbReference type="ARBA" id="ARBA00022729"/>
    </source>
</evidence>
<dbReference type="Proteomes" id="UP000502823">
    <property type="component" value="Unassembled WGS sequence"/>
</dbReference>
<proteinExistence type="predicted"/>
<dbReference type="EMBL" id="BLKM01006964">
    <property type="protein sequence ID" value="GFG29372.1"/>
    <property type="molecule type" value="Genomic_DNA"/>
</dbReference>
<dbReference type="InterPro" id="IPR002048">
    <property type="entry name" value="EF_hand_dom"/>
</dbReference>
<evidence type="ECO:0000256" key="11">
    <source>
        <dbReference type="ARBA" id="ARBA00072696"/>
    </source>
</evidence>
<dbReference type="SMART" id="SM00054">
    <property type="entry name" value="EFh"/>
    <property type="match status" value="4"/>
</dbReference>
<comment type="function">
    <text evidence="9">Probable molecular chaperone assisting protein biosynthesis and transport in the endoplasmic reticulum. Required for the proper biosynthesis and transport of pulmonary surfactant-associated protein A/SP-A, pulmonary surfactant-associated protein D/SP-D and the lipid transporter ABCA3. By regulating both the proper expression and the degradation through the endoplasmic reticulum-associated protein degradation pathway of these proteins plays a crucial role in pulmonary surfactant homeostasis. Has an anti-fibrotic activity by negatively regulating the secretion of type I and type III collagens. This calcium-binding protein also transiently associates with immature PCSK6 and regulates its secretion.</text>
</comment>
<name>A0A6L2PDU0_COPFO</name>
<evidence type="ECO:0000256" key="1">
    <source>
        <dbReference type="ARBA" id="ARBA00004319"/>
    </source>
</evidence>
<dbReference type="PROSITE" id="PS00018">
    <property type="entry name" value="EF_HAND_1"/>
    <property type="match status" value="5"/>
</dbReference>
<dbReference type="Pfam" id="PF13202">
    <property type="entry name" value="EF-hand_5"/>
    <property type="match status" value="1"/>
</dbReference>
<keyword evidence="7" id="KW-0325">Glycoprotein</keyword>
<dbReference type="GO" id="GO:0015031">
    <property type="term" value="P:protein transport"/>
    <property type="evidence" value="ECO:0007669"/>
    <property type="project" value="UniProtKB-ARBA"/>
</dbReference>
<comment type="subunit">
    <text evidence="10">Interacts with PCSK6 (immature form including the propeptide); probably involved in the maturation and the secretion of PCSK6.</text>
</comment>
<dbReference type="FunCoup" id="A0A6L2PDU0">
    <property type="interactions" value="1241"/>
</dbReference>
<evidence type="ECO:0000256" key="2">
    <source>
        <dbReference type="ARBA" id="ARBA00022723"/>
    </source>
</evidence>
<keyword evidence="8" id="KW-0143">Chaperone</keyword>
<dbReference type="FunFam" id="1.10.238.10:FF:000090">
    <property type="entry name" value="calumenin isoform X2"/>
    <property type="match status" value="1"/>
</dbReference>
<evidence type="ECO:0000256" key="4">
    <source>
        <dbReference type="ARBA" id="ARBA00022737"/>
    </source>
</evidence>
<comment type="subcellular location">
    <subcellularLocation>
        <location evidence="1">Endoplasmic reticulum lumen</location>
    </subcellularLocation>
</comment>
<keyword evidence="2" id="KW-0479">Metal-binding</keyword>
<evidence type="ECO:0000313" key="13">
    <source>
        <dbReference type="EMBL" id="GFG29372.1"/>
    </source>
</evidence>
<evidence type="ECO:0000256" key="10">
    <source>
        <dbReference type="ARBA" id="ARBA00063143"/>
    </source>
</evidence>
<protein>
    <recommendedName>
        <fullName evidence="11">Reticulocalbin-3</fullName>
    </recommendedName>
</protein>
<feature type="domain" description="EF-hand" evidence="12">
    <location>
        <begin position="142"/>
        <end position="177"/>
    </location>
</feature>
<keyword evidence="5" id="KW-0256">Endoplasmic reticulum</keyword>
<evidence type="ECO:0000256" key="6">
    <source>
        <dbReference type="ARBA" id="ARBA00022837"/>
    </source>
</evidence>
<dbReference type="AlphaFoldDB" id="A0A6L2PDU0"/>
<dbReference type="CDD" id="cd16226">
    <property type="entry name" value="EFh_CREC_Calumenin_like"/>
    <property type="match status" value="1"/>
</dbReference>
<comment type="caution">
    <text evidence="13">The sequence shown here is derived from an EMBL/GenBank/DDBJ whole genome shotgun (WGS) entry which is preliminary data.</text>
</comment>
<evidence type="ECO:0000256" key="7">
    <source>
        <dbReference type="ARBA" id="ARBA00023180"/>
    </source>
</evidence>
<gene>
    <name evidence="13" type="ORF">Cfor_01249</name>
</gene>
<dbReference type="GO" id="GO:0005788">
    <property type="term" value="C:endoplasmic reticulum lumen"/>
    <property type="evidence" value="ECO:0007669"/>
    <property type="project" value="UniProtKB-SubCell"/>
</dbReference>
<reference evidence="14" key="1">
    <citation type="submission" date="2020-01" db="EMBL/GenBank/DDBJ databases">
        <title>Draft genome sequence of the Termite Coptotermes fromosanus.</title>
        <authorList>
            <person name="Itakura S."/>
            <person name="Yosikawa Y."/>
            <person name="Umezawa K."/>
        </authorList>
    </citation>
    <scope>NUCLEOTIDE SEQUENCE [LARGE SCALE GENOMIC DNA]</scope>
</reference>